<gene>
    <name evidence="2" type="ORF">AMON00008_LOCUS11352</name>
</gene>
<feature type="compositionally biased region" description="Polar residues" evidence="1">
    <location>
        <begin position="136"/>
        <end position="149"/>
    </location>
</feature>
<organism evidence="2">
    <name type="scientific">Alexandrium monilatum</name>
    <dbReference type="NCBI Taxonomy" id="311494"/>
    <lineage>
        <taxon>Eukaryota</taxon>
        <taxon>Sar</taxon>
        <taxon>Alveolata</taxon>
        <taxon>Dinophyceae</taxon>
        <taxon>Gonyaulacales</taxon>
        <taxon>Pyrocystaceae</taxon>
        <taxon>Alexandrium</taxon>
    </lineage>
</organism>
<feature type="compositionally biased region" description="Basic residues" evidence="1">
    <location>
        <begin position="150"/>
        <end position="161"/>
    </location>
</feature>
<dbReference type="AlphaFoldDB" id="A0A7S4UJ88"/>
<evidence type="ECO:0000313" key="2">
    <source>
        <dbReference type="EMBL" id="CAE4571733.1"/>
    </source>
</evidence>
<dbReference type="EMBL" id="HBNR01017217">
    <property type="protein sequence ID" value="CAE4571733.1"/>
    <property type="molecule type" value="Transcribed_RNA"/>
</dbReference>
<evidence type="ECO:0000256" key="1">
    <source>
        <dbReference type="SAM" id="MobiDB-lite"/>
    </source>
</evidence>
<accession>A0A7S4UJ88</accession>
<name>A0A7S4UJ88_9DINO</name>
<sequence>MDPRRITGPHAWENPTDQVAVPFRGALASRLIAKHRGVRWQIAQAFGAEEGGANAEAGDLARRRLESNAWVPWSARGGRETPNRGVSEQPPATRLPSRAGEAPCSSRVGRETPGVPRRQRRARALASCPWACSPGGSRSTARCTGSSTPRGRRQHGALGRR</sequence>
<reference evidence="2" key="1">
    <citation type="submission" date="2021-01" db="EMBL/GenBank/DDBJ databases">
        <authorList>
            <person name="Corre E."/>
            <person name="Pelletier E."/>
            <person name="Niang G."/>
            <person name="Scheremetjew M."/>
            <person name="Finn R."/>
            <person name="Kale V."/>
            <person name="Holt S."/>
            <person name="Cochrane G."/>
            <person name="Meng A."/>
            <person name="Brown T."/>
            <person name="Cohen L."/>
        </authorList>
    </citation>
    <scope>NUCLEOTIDE SEQUENCE</scope>
    <source>
        <strain evidence="2">CCMP3105</strain>
    </source>
</reference>
<feature type="region of interest" description="Disordered" evidence="1">
    <location>
        <begin position="73"/>
        <end position="161"/>
    </location>
</feature>
<protein>
    <submittedName>
        <fullName evidence="2">Uncharacterized protein</fullName>
    </submittedName>
</protein>
<proteinExistence type="predicted"/>